<dbReference type="InterPro" id="IPR012506">
    <property type="entry name" value="TMEM86B-like"/>
</dbReference>
<evidence type="ECO:0000256" key="6">
    <source>
        <dbReference type="SAM" id="Phobius"/>
    </source>
</evidence>
<keyword evidence="8" id="KW-1185">Reference proteome</keyword>
<name>A0A327W8I2_9BACT</name>
<dbReference type="PANTHER" id="PTHR31885">
    <property type="entry name" value="GH04784P"/>
    <property type="match status" value="1"/>
</dbReference>
<feature type="transmembrane region" description="Helical" evidence="6">
    <location>
        <begin position="116"/>
        <end position="138"/>
    </location>
</feature>
<dbReference type="PANTHER" id="PTHR31885:SF6">
    <property type="entry name" value="GH04784P"/>
    <property type="match status" value="1"/>
</dbReference>
<proteinExistence type="inferred from homology"/>
<gene>
    <name evidence="7" type="ORF">CLV59_102398</name>
</gene>
<evidence type="ECO:0000313" key="8">
    <source>
        <dbReference type="Proteomes" id="UP000249819"/>
    </source>
</evidence>
<protein>
    <submittedName>
        <fullName evidence="7">Putative membrane protein YhhN</fullName>
    </submittedName>
</protein>
<dbReference type="GO" id="GO:0016787">
    <property type="term" value="F:hydrolase activity"/>
    <property type="evidence" value="ECO:0007669"/>
    <property type="project" value="TreeGrafter"/>
</dbReference>
<evidence type="ECO:0000256" key="2">
    <source>
        <dbReference type="ARBA" id="ARBA00007375"/>
    </source>
</evidence>
<dbReference type="EMBL" id="QLMA01000002">
    <property type="protein sequence ID" value="RAJ85693.1"/>
    <property type="molecule type" value="Genomic_DNA"/>
</dbReference>
<feature type="transmembrane region" description="Helical" evidence="6">
    <location>
        <begin position="169"/>
        <end position="189"/>
    </location>
</feature>
<dbReference type="Pfam" id="PF07947">
    <property type="entry name" value="YhhN"/>
    <property type="match status" value="1"/>
</dbReference>
<dbReference type="Proteomes" id="UP000249819">
    <property type="component" value="Unassembled WGS sequence"/>
</dbReference>
<feature type="transmembrane region" description="Helical" evidence="6">
    <location>
        <begin position="59"/>
        <end position="77"/>
    </location>
</feature>
<evidence type="ECO:0000256" key="1">
    <source>
        <dbReference type="ARBA" id="ARBA00004141"/>
    </source>
</evidence>
<evidence type="ECO:0000256" key="4">
    <source>
        <dbReference type="ARBA" id="ARBA00022989"/>
    </source>
</evidence>
<evidence type="ECO:0000256" key="5">
    <source>
        <dbReference type="ARBA" id="ARBA00023136"/>
    </source>
</evidence>
<sequence length="227" mass="25372">MLSTLFRSKWQLLYAFILLLDVIFTGLDMHSARYVTKPLLTILLIIFVLSNAGNMKSSYLRFLLLALIFSFGGDVLLMFDSHFLTGLGSFLLAHVFYILFFLKIRYSNPPVPMCKYPVIFLHAAFLIGFILLLLPHLGALKIPVIIYALALSITVQSSIHAFNLKWQPAGWFCIIGAVLFLISDSLIALGKFYQPLPANGVLVMITYGLAQWGITAGAVSYFNPLSR</sequence>
<feature type="transmembrane region" description="Helical" evidence="6">
    <location>
        <begin position="83"/>
        <end position="104"/>
    </location>
</feature>
<comment type="similarity">
    <text evidence="2">Belongs to the TMEM86 family.</text>
</comment>
<evidence type="ECO:0000313" key="7">
    <source>
        <dbReference type="EMBL" id="RAJ85693.1"/>
    </source>
</evidence>
<dbReference type="GO" id="GO:0016020">
    <property type="term" value="C:membrane"/>
    <property type="evidence" value="ECO:0007669"/>
    <property type="project" value="UniProtKB-SubCell"/>
</dbReference>
<evidence type="ECO:0000256" key="3">
    <source>
        <dbReference type="ARBA" id="ARBA00022692"/>
    </source>
</evidence>
<dbReference type="OrthoDB" id="5651790at2"/>
<dbReference type="AlphaFoldDB" id="A0A327W8I2"/>
<dbReference type="RefSeq" id="WP_111591338.1">
    <property type="nucleotide sequence ID" value="NZ_QLMA01000002.1"/>
</dbReference>
<comment type="subcellular location">
    <subcellularLocation>
        <location evidence="1">Membrane</location>
        <topology evidence="1">Multi-pass membrane protein</topology>
    </subcellularLocation>
</comment>
<feature type="transmembrane region" description="Helical" evidence="6">
    <location>
        <begin position="144"/>
        <end position="162"/>
    </location>
</feature>
<feature type="transmembrane region" description="Helical" evidence="6">
    <location>
        <begin position="201"/>
        <end position="222"/>
    </location>
</feature>
<comment type="caution">
    <text evidence="7">The sequence shown here is derived from an EMBL/GenBank/DDBJ whole genome shotgun (WGS) entry which is preliminary data.</text>
</comment>
<keyword evidence="5 6" id="KW-0472">Membrane</keyword>
<organism evidence="7 8">
    <name type="scientific">Chitinophaga dinghuensis</name>
    <dbReference type="NCBI Taxonomy" id="1539050"/>
    <lineage>
        <taxon>Bacteria</taxon>
        <taxon>Pseudomonadati</taxon>
        <taxon>Bacteroidota</taxon>
        <taxon>Chitinophagia</taxon>
        <taxon>Chitinophagales</taxon>
        <taxon>Chitinophagaceae</taxon>
        <taxon>Chitinophaga</taxon>
    </lineage>
</organism>
<feature type="transmembrane region" description="Helical" evidence="6">
    <location>
        <begin position="12"/>
        <end position="29"/>
    </location>
</feature>
<feature type="transmembrane region" description="Helical" evidence="6">
    <location>
        <begin position="35"/>
        <end position="52"/>
    </location>
</feature>
<accession>A0A327W8I2</accession>
<reference evidence="7 8" key="1">
    <citation type="submission" date="2018-06" db="EMBL/GenBank/DDBJ databases">
        <title>Genomic Encyclopedia of Archaeal and Bacterial Type Strains, Phase II (KMG-II): from individual species to whole genera.</title>
        <authorList>
            <person name="Goeker M."/>
        </authorList>
    </citation>
    <scope>NUCLEOTIDE SEQUENCE [LARGE SCALE GENOMIC DNA]</scope>
    <source>
        <strain evidence="7 8">DSM 29821</strain>
    </source>
</reference>
<keyword evidence="3 6" id="KW-0812">Transmembrane</keyword>
<keyword evidence="4 6" id="KW-1133">Transmembrane helix</keyword>